<name>A0A3F2RT68_9STRA</name>
<reference evidence="3 4" key="1">
    <citation type="submission" date="2018-07" db="EMBL/GenBank/DDBJ databases">
        <title>Genome sequencing of oomycete isolates from Chile give support for New Zealand origin for Phytophthora kernoviae and make available the first Nothophytophthora sp. genome.</title>
        <authorList>
            <person name="Studholme D.J."/>
            <person name="Sanfuentes E."/>
            <person name="Panda P."/>
            <person name="Hill R."/>
            <person name="Sambles C."/>
            <person name="Grant M."/>
            <person name="Williams N.M."/>
            <person name="Mcdougal R.L."/>
        </authorList>
    </citation>
    <scope>NUCLEOTIDE SEQUENCE [LARGE SCALE GENOMIC DNA]</scope>
    <source>
        <strain evidence="2">Chile6</strain>
        <strain evidence="1">Chile7</strain>
    </source>
</reference>
<comment type="caution">
    <text evidence="2">The sequence shown here is derived from an EMBL/GenBank/DDBJ whole genome shotgun (WGS) entry which is preliminary data.</text>
</comment>
<evidence type="ECO:0000313" key="1">
    <source>
        <dbReference type="EMBL" id="RLN60651.1"/>
    </source>
</evidence>
<proteinExistence type="predicted"/>
<dbReference type="OrthoDB" id="111646at2759"/>
<dbReference type="EMBL" id="MBAD02000957">
    <property type="protein sequence ID" value="RLN60651.1"/>
    <property type="molecule type" value="Genomic_DNA"/>
</dbReference>
<evidence type="ECO:0000313" key="3">
    <source>
        <dbReference type="Proteomes" id="UP000277300"/>
    </source>
</evidence>
<accession>A0A3F2RT68</accession>
<protein>
    <submittedName>
        <fullName evidence="2">Uncharacterized protein</fullName>
    </submittedName>
</protein>
<dbReference type="Proteomes" id="UP000277300">
    <property type="component" value="Unassembled WGS sequence"/>
</dbReference>
<organism evidence="2 3">
    <name type="scientific">Phytophthora kernoviae</name>
    <dbReference type="NCBI Taxonomy" id="325452"/>
    <lineage>
        <taxon>Eukaryota</taxon>
        <taxon>Sar</taxon>
        <taxon>Stramenopiles</taxon>
        <taxon>Oomycota</taxon>
        <taxon>Peronosporomycetes</taxon>
        <taxon>Peronosporales</taxon>
        <taxon>Peronosporaceae</taxon>
        <taxon>Phytophthora</taxon>
    </lineage>
</organism>
<sequence>MLVLSRRAATTALWRSLTALPVNTVGHASQTRSFAVRPKVQVPVDKNRVHETPIVQNCSGKFMQWMGPGSRWQMYCALLFSGSMVYQADASVNLLEVLVTSGAICSASATVFFGAKRVCDRVVTDISSCRRMGDPDEFMRVSVLGVGVKEVLEASPKDVKLLGHDGEDTYSFAVGGRRLELDTSTGKCLNRKALEILLQGKPLVTRKVKQGKKGSRR</sequence>
<dbReference type="EMBL" id="MBDO02000088">
    <property type="protein sequence ID" value="RLN63753.1"/>
    <property type="molecule type" value="Genomic_DNA"/>
</dbReference>
<dbReference type="AlphaFoldDB" id="A0A3F2RT68"/>
<dbReference type="Proteomes" id="UP000284657">
    <property type="component" value="Unassembled WGS sequence"/>
</dbReference>
<evidence type="ECO:0000313" key="2">
    <source>
        <dbReference type="EMBL" id="RLN63753.1"/>
    </source>
</evidence>
<gene>
    <name evidence="1" type="ORF">BBJ29_005404</name>
    <name evidence="2" type="ORF">BBP00_00003889</name>
</gene>
<evidence type="ECO:0000313" key="4">
    <source>
        <dbReference type="Proteomes" id="UP000284657"/>
    </source>
</evidence>